<dbReference type="InterPro" id="IPR043502">
    <property type="entry name" value="DNA/RNA_pol_sf"/>
</dbReference>
<dbReference type="STRING" id="675120.N1PN85"/>
<keyword evidence="8" id="KW-0539">Nucleus</keyword>
<dbReference type="AlphaFoldDB" id="N1PN85"/>
<dbReference type="Pfam" id="PF00817">
    <property type="entry name" value="IMS"/>
    <property type="match status" value="1"/>
</dbReference>
<keyword evidence="5" id="KW-0863">Zinc-finger</keyword>
<dbReference type="FunFam" id="3.30.1490.100:FF:000009">
    <property type="entry name" value="DNA polymerase eta subunit"/>
    <property type="match status" value="1"/>
</dbReference>
<dbReference type="FunFam" id="1.10.150.20:FF:000014">
    <property type="entry name" value="Polymerase (DNA directed), eta"/>
    <property type="match status" value="1"/>
</dbReference>
<organism evidence="13 14">
    <name type="scientific">Dothistroma septosporum (strain NZE10 / CBS 128990)</name>
    <name type="common">Red band needle blight fungus</name>
    <name type="synonym">Mycosphaerella pini</name>
    <dbReference type="NCBI Taxonomy" id="675120"/>
    <lineage>
        <taxon>Eukaryota</taxon>
        <taxon>Fungi</taxon>
        <taxon>Dikarya</taxon>
        <taxon>Ascomycota</taxon>
        <taxon>Pezizomycotina</taxon>
        <taxon>Dothideomycetes</taxon>
        <taxon>Dothideomycetidae</taxon>
        <taxon>Mycosphaerellales</taxon>
        <taxon>Mycosphaerellaceae</taxon>
        <taxon>Dothistroma</taxon>
    </lineage>
</organism>
<dbReference type="PANTHER" id="PTHR45873">
    <property type="entry name" value="DNA POLYMERASE ETA"/>
    <property type="match status" value="1"/>
</dbReference>
<evidence type="ECO:0000256" key="1">
    <source>
        <dbReference type="ARBA" id="ARBA00004123"/>
    </source>
</evidence>
<dbReference type="Gene3D" id="3.40.1170.60">
    <property type="match status" value="1"/>
</dbReference>
<dbReference type="Pfam" id="PF21704">
    <property type="entry name" value="POLH-Rev1_HhH"/>
    <property type="match status" value="1"/>
</dbReference>
<protein>
    <recommendedName>
        <fullName evidence="9">DNA polymerase eta</fullName>
    </recommendedName>
</protein>
<accession>N1PN85</accession>
<dbReference type="GO" id="GO:0005634">
    <property type="term" value="C:nucleus"/>
    <property type="evidence" value="ECO:0007669"/>
    <property type="project" value="UniProtKB-SubCell"/>
</dbReference>
<feature type="domain" description="UmuC" evidence="11">
    <location>
        <begin position="1"/>
        <end position="249"/>
    </location>
</feature>
<name>N1PN85_DOTSN</name>
<dbReference type="HOGENOM" id="CLU_012348_7_1_1"/>
<keyword evidence="2" id="KW-0808">Transferase</keyword>
<dbReference type="GO" id="GO:0008270">
    <property type="term" value="F:zinc ion binding"/>
    <property type="evidence" value="ECO:0007669"/>
    <property type="project" value="UniProtKB-KW"/>
</dbReference>
<evidence type="ECO:0000256" key="2">
    <source>
        <dbReference type="ARBA" id="ARBA00022679"/>
    </source>
</evidence>
<keyword evidence="6" id="KW-0862">Zinc</keyword>
<dbReference type="InterPro" id="IPR036775">
    <property type="entry name" value="DNA_pol_Y-fam_lit_finger_sf"/>
</dbReference>
<dbReference type="FunFam" id="3.40.1170.60:FF:000008">
    <property type="entry name" value="DNA polymerase eta subunit"/>
    <property type="match status" value="1"/>
</dbReference>
<dbReference type="PROSITE" id="PS50173">
    <property type="entry name" value="UMUC"/>
    <property type="match status" value="1"/>
</dbReference>
<evidence type="ECO:0000256" key="9">
    <source>
        <dbReference type="ARBA" id="ARBA00044975"/>
    </source>
</evidence>
<evidence type="ECO:0000256" key="4">
    <source>
        <dbReference type="ARBA" id="ARBA00022763"/>
    </source>
</evidence>
<evidence type="ECO:0000256" key="10">
    <source>
        <dbReference type="SAM" id="MobiDB-lite"/>
    </source>
</evidence>
<dbReference type="Gene3D" id="3.30.1490.100">
    <property type="entry name" value="DNA polymerase, Y-family, little finger domain"/>
    <property type="match status" value="1"/>
</dbReference>
<dbReference type="Pfam" id="PF11799">
    <property type="entry name" value="IMS_C"/>
    <property type="match status" value="1"/>
</dbReference>
<dbReference type="GO" id="GO:0003684">
    <property type="term" value="F:damaged DNA binding"/>
    <property type="evidence" value="ECO:0007669"/>
    <property type="project" value="InterPro"/>
</dbReference>
<dbReference type="GO" id="GO:0007064">
    <property type="term" value="P:mitotic sister chromatid cohesion"/>
    <property type="evidence" value="ECO:0007669"/>
    <property type="project" value="UniProtKB-ARBA"/>
</dbReference>
<dbReference type="EMBL" id="KB446538">
    <property type="protein sequence ID" value="EME44862.1"/>
    <property type="molecule type" value="Genomic_DNA"/>
</dbReference>
<dbReference type="eggNOG" id="KOG2095">
    <property type="taxonomic scope" value="Eukaryota"/>
</dbReference>
<evidence type="ECO:0000256" key="5">
    <source>
        <dbReference type="ARBA" id="ARBA00022771"/>
    </source>
</evidence>
<proteinExistence type="predicted"/>
<dbReference type="Proteomes" id="UP000016933">
    <property type="component" value="Unassembled WGS sequence"/>
</dbReference>
<dbReference type="GO" id="GO:0070987">
    <property type="term" value="P:error-free translesion synthesis"/>
    <property type="evidence" value="ECO:0007669"/>
    <property type="project" value="UniProtKB-ARBA"/>
</dbReference>
<dbReference type="InterPro" id="IPR043128">
    <property type="entry name" value="Rev_trsase/Diguanyl_cyclase"/>
</dbReference>
<feature type="region of interest" description="Disordered" evidence="10">
    <location>
        <begin position="571"/>
        <end position="628"/>
    </location>
</feature>
<evidence type="ECO:0000256" key="7">
    <source>
        <dbReference type="ARBA" id="ARBA00023204"/>
    </source>
</evidence>
<keyword evidence="4" id="KW-0227">DNA damage</keyword>
<evidence type="ECO:0000313" key="14">
    <source>
        <dbReference type="Proteomes" id="UP000016933"/>
    </source>
</evidence>
<dbReference type="PROSITE" id="PS51907">
    <property type="entry name" value="ZF_UBZ3"/>
    <property type="match status" value="1"/>
</dbReference>
<keyword evidence="3" id="KW-0479">Metal-binding</keyword>
<dbReference type="InterPro" id="IPR017961">
    <property type="entry name" value="DNA_pol_Y-fam_little_finger"/>
</dbReference>
<dbReference type="InterPro" id="IPR041298">
    <property type="entry name" value="UBZ3"/>
</dbReference>
<evidence type="ECO:0000256" key="3">
    <source>
        <dbReference type="ARBA" id="ARBA00022723"/>
    </source>
</evidence>
<dbReference type="SUPFAM" id="SSF56672">
    <property type="entry name" value="DNA/RNA polymerases"/>
    <property type="match status" value="1"/>
</dbReference>
<sequence length="628" mass="69195">MVRLDIPADQPLAVQQWQGLIAINYAARAYGLNRHVTITEAKEKCPDIICQHVATWKEGDTTWSYADDAFKEIATRKVSLDPYRIESRKILALIKDCLPKEVQKVEKASIDEVFLDLSAQVHGILLERYHELRGPAPYDDPSEPLPRPPSTVLDWKADALVDLDEKWSEEEDPDWDDVVMLIASEIVRDVRARIFKELKYTCSAGLSRNKMLAKLGSGHKKPNAQTVIRNRAVQQFLSGFKFTKIRNLGGKLGDEVVAAFNTDTVSELLPISIEQLKKQLGDSTGAWLYGVIRGEDDSEVNPRTQIKSMLSAKSFRPSINSVDVASKWLRIFVADIFSRLVEEGVLENKRRPKTINLHHRQGAQTRSKSAPIPLGKGITEEVLFNLAKALLAAVIVDGRAWPCANLSLSVGGFEDGVTNNKGIGGFLVRGEEAKALNATSVGMQMRNDLGPARKKRKIKVGGVPTLFARQTESMGSEYEDDDVGPPSPADGGNNDPFDDARHDYERSKPEPEHSELPPSAQGDAPMSSTPPPTDLIGSPAEHALADHPIDGYLCIRCKKSMLETDKAEHEDFHFAQDLQNEQAMTPRPSSKAAPQAGQQSSRTKPKGRGRPPASIGGPEKGQKRLAFG</sequence>
<dbReference type="OrthoDB" id="5723at2759"/>
<feature type="domain" description="UBZ3-type" evidence="12">
    <location>
        <begin position="547"/>
        <end position="581"/>
    </location>
</feature>
<dbReference type="GO" id="GO:0042276">
    <property type="term" value="P:error-prone translesion synthesis"/>
    <property type="evidence" value="ECO:0007669"/>
    <property type="project" value="TreeGrafter"/>
</dbReference>
<dbReference type="GO" id="GO:0006281">
    <property type="term" value="P:DNA repair"/>
    <property type="evidence" value="ECO:0007669"/>
    <property type="project" value="UniProtKB-KW"/>
</dbReference>
<gene>
    <name evidence="13" type="ORF">DOTSEDRAFT_70800</name>
</gene>
<dbReference type="PANTHER" id="PTHR45873:SF1">
    <property type="entry name" value="DNA POLYMERASE ETA"/>
    <property type="match status" value="1"/>
</dbReference>
<dbReference type="InterPro" id="IPR052230">
    <property type="entry name" value="DNA_polymerase_eta"/>
</dbReference>
<dbReference type="SUPFAM" id="SSF100879">
    <property type="entry name" value="Lesion bypass DNA polymerase (Y-family), little finger domain"/>
    <property type="match status" value="1"/>
</dbReference>
<dbReference type="Gene3D" id="1.10.150.20">
    <property type="entry name" value="5' to 3' exonuclease, C-terminal subdomain"/>
    <property type="match status" value="1"/>
</dbReference>
<feature type="compositionally biased region" description="Basic and acidic residues" evidence="10">
    <location>
        <begin position="498"/>
        <end position="515"/>
    </location>
</feature>
<keyword evidence="14" id="KW-1185">Reference proteome</keyword>
<evidence type="ECO:0000259" key="12">
    <source>
        <dbReference type="PROSITE" id="PS51907"/>
    </source>
</evidence>
<evidence type="ECO:0000259" key="11">
    <source>
        <dbReference type="PROSITE" id="PS50173"/>
    </source>
</evidence>
<reference evidence="14" key="1">
    <citation type="journal article" date="2012" name="PLoS Genet.">
        <title>The genomes of the fungal plant pathogens Cladosporium fulvum and Dothistroma septosporum reveal adaptation to different hosts and lifestyles but also signatures of common ancestry.</title>
        <authorList>
            <person name="de Wit P.J.G.M."/>
            <person name="van der Burgt A."/>
            <person name="Oekmen B."/>
            <person name="Stergiopoulos I."/>
            <person name="Abd-Elsalam K.A."/>
            <person name="Aerts A.L."/>
            <person name="Bahkali A.H."/>
            <person name="Beenen H.G."/>
            <person name="Chettri P."/>
            <person name="Cox M.P."/>
            <person name="Datema E."/>
            <person name="de Vries R.P."/>
            <person name="Dhillon B."/>
            <person name="Ganley A.R."/>
            <person name="Griffiths S.A."/>
            <person name="Guo Y."/>
            <person name="Hamelin R.C."/>
            <person name="Henrissat B."/>
            <person name="Kabir M.S."/>
            <person name="Jashni M.K."/>
            <person name="Kema G."/>
            <person name="Klaubauf S."/>
            <person name="Lapidus A."/>
            <person name="Levasseur A."/>
            <person name="Lindquist E."/>
            <person name="Mehrabi R."/>
            <person name="Ohm R.A."/>
            <person name="Owen T.J."/>
            <person name="Salamov A."/>
            <person name="Schwelm A."/>
            <person name="Schijlen E."/>
            <person name="Sun H."/>
            <person name="van den Burg H.A."/>
            <person name="van Ham R.C.H.J."/>
            <person name="Zhang S."/>
            <person name="Goodwin S.B."/>
            <person name="Grigoriev I.V."/>
            <person name="Collemare J."/>
            <person name="Bradshaw R.E."/>
        </authorList>
    </citation>
    <scope>NUCLEOTIDE SEQUENCE [LARGE SCALE GENOMIC DNA]</scope>
    <source>
        <strain evidence="14">NZE10 / CBS 128990</strain>
    </source>
</reference>
<keyword evidence="7" id="KW-0234">DNA repair</keyword>
<dbReference type="OMA" id="AWPCSNL"/>
<dbReference type="GO" id="GO:0005657">
    <property type="term" value="C:replication fork"/>
    <property type="evidence" value="ECO:0007669"/>
    <property type="project" value="TreeGrafter"/>
</dbReference>
<comment type="subcellular location">
    <subcellularLocation>
        <location evidence="1">Nucleus</location>
    </subcellularLocation>
</comment>
<feature type="region of interest" description="Disordered" evidence="10">
    <location>
        <begin position="461"/>
        <end position="540"/>
    </location>
</feature>
<evidence type="ECO:0000313" key="13">
    <source>
        <dbReference type="EMBL" id="EME44862.1"/>
    </source>
</evidence>
<evidence type="ECO:0000256" key="8">
    <source>
        <dbReference type="ARBA" id="ARBA00023242"/>
    </source>
</evidence>
<dbReference type="Pfam" id="PF18439">
    <property type="entry name" value="zf_UBZ"/>
    <property type="match status" value="1"/>
</dbReference>
<reference evidence="13 14" key="2">
    <citation type="journal article" date="2012" name="PLoS Pathog.">
        <title>Diverse lifestyles and strategies of plant pathogenesis encoded in the genomes of eighteen Dothideomycetes fungi.</title>
        <authorList>
            <person name="Ohm R.A."/>
            <person name="Feau N."/>
            <person name="Henrissat B."/>
            <person name="Schoch C.L."/>
            <person name="Horwitz B.A."/>
            <person name="Barry K.W."/>
            <person name="Condon B.J."/>
            <person name="Copeland A.C."/>
            <person name="Dhillon B."/>
            <person name="Glaser F."/>
            <person name="Hesse C.N."/>
            <person name="Kosti I."/>
            <person name="LaButti K."/>
            <person name="Lindquist E.A."/>
            <person name="Lucas S."/>
            <person name="Salamov A.A."/>
            <person name="Bradshaw R.E."/>
            <person name="Ciuffetti L."/>
            <person name="Hamelin R.C."/>
            <person name="Kema G.H.J."/>
            <person name="Lawrence C."/>
            <person name="Scott J.A."/>
            <person name="Spatafora J.W."/>
            <person name="Turgeon B.G."/>
            <person name="de Wit P.J.G.M."/>
            <person name="Zhong S."/>
            <person name="Goodwin S.B."/>
            <person name="Grigoriev I.V."/>
        </authorList>
    </citation>
    <scope>NUCLEOTIDE SEQUENCE [LARGE SCALE GENOMIC DNA]</scope>
    <source>
        <strain evidence="14">NZE10 / CBS 128990</strain>
    </source>
</reference>
<dbReference type="InterPro" id="IPR001126">
    <property type="entry name" value="UmuC"/>
</dbReference>
<dbReference type="GO" id="GO:0003887">
    <property type="term" value="F:DNA-directed DNA polymerase activity"/>
    <property type="evidence" value="ECO:0007669"/>
    <property type="project" value="TreeGrafter"/>
</dbReference>
<evidence type="ECO:0000256" key="6">
    <source>
        <dbReference type="ARBA" id="ARBA00022833"/>
    </source>
</evidence>
<dbReference type="Gene3D" id="3.30.70.270">
    <property type="match status" value="1"/>
</dbReference>
<dbReference type="PIRSF" id="PIRSF036603">
    <property type="entry name" value="DPol_eta"/>
    <property type="match status" value="1"/>
</dbReference>
<dbReference type="GO" id="GO:0009314">
    <property type="term" value="P:response to radiation"/>
    <property type="evidence" value="ECO:0007669"/>
    <property type="project" value="TreeGrafter"/>
</dbReference>
<dbReference type="GO" id="GO:0035861">
    <property type="term" value="C:site of double-strand break"/>
    <property type="evidence" value="ECO:0007669"/>
    <property type="project" value="TreeGrafter"/>
</dbReference>